<organism evidence="2 3">
    <name type="scientific">Aminobacter niigataensis</name>
    <dbReference type="NCBI Taxonomy" id="83265"/>
    <lineage>
        <taxon>Bacteria</taxon>
        <taxon>Pseudomonadati</taxon>
        <taxon>Pseudomonadota</taxon>
        <taxon>Alphaproteobacteria</taxon>
        <taxon>Hyphomicrobiales</taxon>
        <taxon>Phyllobacteriaceae</taxon>
        <taxon>Aminobacter</taxon>
    </lineage>
</organism>
<feature type="transmembrane region" description="Helical" evidence="1">
    <location>
        <begin position="150"/>
        <end position="168"/>
    </location>
</feature>
<feature type="transmembrane region" description="Helical" evidence="1">
    <location>
        <begin position="180"/>
        <end position="200"/>
    </location>
</feature>
<keyword evidence="1" id="KW-0472">Membrane</keyword>
<proteinExistence type="predicted"/>
<feature type="transmembrane region" description="Helical" evidence="1">
    <location>
        <begin position="73"/>
        <end position="91"/>
    </location>
</feature>
<dbReference type="RefSeq" id="WP_183261992.1">
    <property type="nucleotide sequence ID" value="NZ_BAAAVZ010000003.1"/>
</dbReference>
<gene>
    <name evidence="2" type="ORF">GGQ99_001688</name>
</gene>
<feature type="transmembrane region" description="Helical" evidence="1">
    <location>
        <begin position="98"/>
        <end position="116"/>
    </location>
</feature>
<keyword evidence="1" id="KW-1133">Transmembrane helix</keyword>
<feature type="transmembrane region" description="Helical" evidence="1">
    <location>
        <begin position="288"/>
        <end position="307"/>
    </location>
</feature>
<feature type="transmembrane region" description="Helical" evidence="1">
    <location>
        <begin position="386"/>
        <end position="404"/>
    </location>
</feature>
<feature type="transmembrane region" description="Helical" evidence="1">
    <location>
        <begin position="229"/>
        <end position="248"/>
    </location>
</feature>
<protein>
    <submittedName>
        <fullName evidence="2">Uncharacterized protein</fullName>
    </submittedName>
</protein>
<evidence type="ECO:0000256" key="1">
    <source>
        <dbReference type="SAM" id="Phobius"/>
    </source>
</evidence>
<feature type="transmembrane region" description="Helical" evidence="1">
    <location>
        <begin position="416"/>
        <end position="434"/>
    </location>
</feature>
<feature type="transmembrane region" description="Helical" evidence="1">
    <location>
        <begin position="440"/>
        <end position="459"/>
    </location>
</feature>
<feature type="transmembrane region" description="Helical" evidence="1">
    <location>
        <begin position="319"/>
        <end position="343"/>
    </location>
</feature>
<reference evidence="2 3" key="1">
    <citation type="submission" date="2020-08" db="EMBL/GenBank/DDBJ databases">
        <title>Genomic Encyclopedia of Type Strains, Phase IV (KMG-IV): sequencing the most valuable type-strain genomes for metagenomic binning, comparative biology and taxonomic classification.</title>
        <authorList>
            <person name="Goeker M."/>
        </authorList>
    </citation>
    <scope>NUCLEOTIDE SEQUENCE [LARGE SCALE GENOMIC DNA]</scope>
    <source>
        <strain evidence="2 3">DSM 7050</strain>
    </source>
</reference>
<sequence>MNVIVTESRLALARPAIGQPLAARDDRTLGRSAVLSLGCLGLAFALWVFSLYLTDPAGVDDYGLFSVMPPTIWEAYAAVGVGFALSLRRGVCETRIPLLHIAMLVLLLHGTPAIVYDTLRYAWAWKHVGVVDYVQRHGQIDPTAPFLAAYSNWPGLFVVSAAIANLFDIKPIQLANIARFSPPVLNLLYILVLPLIYRRFTADPRLVWGAVWLFAVGNWIGQDYYSPQGVAFLFYLMLIALCVGPLRIEHSWGDPDGRGLAGLAGRYFTLVSRGQPLMTLGVAPHVRVLASVLAMVLIAAIVATHPLTPMVVMVALGGLWFLGQLSLGYLVLAVLVEAAWLLFYADGYMATILPELVQRFGDTSTEIGERLVDTSIVSPGQVVVSWASRALTGIIALAAMMGGLRRLVAGFRDGPAVVLTLAPAFLLVATSYGGEIAFRVYLFALPFLAFFAAALFFPWSGTQRDAIARYALGTLGAVLSVAFVLANNGKDRQYSFTQAEVEASQWLYANAPAGSILVEGAPNYPQQFMNYENFTYVPISTESKQSIAAVLADPAAELSGWLRGRPPGTAFVIITRSQKAYIDDLGVMPKGSLDAIETALRASARFRLVRATADASVFVPDDAGIRMGEWVK</sequence>
<comment type="caution">
    <text evidence="2">The sequence shown here is derived from an EMBL/GenBank/DDBJ whole genome shotgun (WGS) entry which is preliminary data.</text>
</comment>
<name>A0ABR6L1Q4_9HYPH</name>
<accession>A0ABR6L1Q4</accession>
<dbReference type="EMBL" id="JACHOT010000001">
    <property type="protein sequence ID" value="MBB4649966.1"/>
    <property type="molecule type" value="Genomic_DNA"/>
</dbReference>
<feature type="transmembrane region" description="Helical" evidence="1">
    <location>
        <begin position="466"/>
        <end position="486"/>
    </location>
</feature>
<evidence type="ECO:0000313" key="2">
    <source>
        <dbReference type="EMBL" id="MBB4649966.1"/>
    </source>
</evidence>
<keyword evidence="3" id="KW-1185">Reference proteome</keyword>
<feature type="transmembrane region" description="Helical" evidence="1">
    <location>
        <begin position="33"/>
        <end position="53"/>
    </location>
</feature>
<evidence type="ECO:0000313" key="3">
    <source>
        <dbReference type="Proteomes" id="UP000539538"/>
    </source>
</evidence>
<dbReference type="Proteomes" id="UP000539538">
    <property type="component" value="Unassembled WGS sequence"/>
</dbReference>
<keyword evidence="1" id="KW-0812">Transmembrane</keyword>